<protein>
    <submittedName>
        <fullName evidence="4">3-deoxy-manno-octulosonate cytidylyltransferase</fullName>
        <ecNumber evidence="4">2.7.7.38</ecNumber>
    </submittedName>
</protein>
<reference evidence="4" key="1">
    <citation type="submission" date="2018-06" db="EMBL/GenBank/DDBJ databases">
        <authorList>
            <person name="Zhirakovskaya E."/>
        </authorList>
    </citation>
    <scope>NUCLEOTIDE SEQUENCE</scope>
</reference>
<evidence type="ECO:0000256" key="1">
    <source>
        <dbReference type="ARBA" id="ARBA00004370"/>
    </source>
</evidence>
<dbReference type="GO" id="GO:0016020">
    <property type="term" value="C:membrane"/>
    <property type="evidence" value="ECO:0007669"/>
    <property type="project" value="UniProtKB-SubCell"/>
</dbReference>
<comment type="subcellular location">
    <subcellularLocation>
        <location evidence="1">Membrane</location>
    </subcellularLocation>
</comment>
<dbReference type="PANTHER" id="PTHR42866:SF2">
    <property type="entry name" value="3-DEOXY-MANNO-OCTULOSONATE CYTIDYLYLTRANSFERASE, MITOCHONDRIAL"/>
    <property type="match status" value="1"/>
</dbReference>
<dbReference type="InterPro" id="IPR029044">
    <property type="entry name" value="Nucleotide-diphossugar_trans"/>
</dbReference>
<dbReference type="SUPFAM" id="SSF53448">
    <property type="entry name" value="Nucleotide-diphospho-sugar transferases"/>
    <property type="match status" value="1"/>
</dbReference>
<dbReference type="AlphaFoldDB" id="A0A3B0ZVP6"/>
<dbReference type="EC" id="2.7.7.38" evidence="4"/>
<name>A0A3B0ZVP6_9ZZZZ</name>
<keyword evidence="2 4" id="KW-0808">Transferase</keyword>
<sequence>MMLPFKIVIPSRYASTRLPGKPLIKLNGKPLIEHVYIAASKTKADEIIVATDNHEIFETVTAFGGTAIMTREDHPSGTDRINEVATKRKWSPSTVVVNLQGDEPLVQTNNIHALVALLDKNSHADMATLAVSFTTLDDVVNPNNVKVVLDNNNYALYFSRAPIPWVRDSFNLKELNHPTGDLPNFPFYLHIGLYAYRVNTLQQFSKLPASVLEQAESLEQLRIISNGMKIIVETTTETIGHGVDTQEDLVLVENILKNQ</sequence>
<dbReference type="EMBL" id="UOFT01000011">
    <property type="protein sequence ID" value="VAW91502.1"/>
    <property type="molecule type" value="Genomic_DNA"/>
</dbReference>
<evidence type="ECO:0000313" key="4">
    <source>
        <dbReference type="EMBL" id="VAW91502.1"/>
    </source>
</evidence>
<dbReference type="NCBIfam" id="NF003952">
    <property type="entry name" value="PRK05450.1-5"/>
    <property type="match status" value="1"/>
</dbReference>
<dbReference type="GO" id="GO:0005829">
    <property type="term" value="C:cytosol"/>
    <property type="evidence" value="ECO:0007669"/>
    <property type="project" value="TreeGrafter"/>
</dbReference>
<dbReference type="HAMAP" id="MF_00057">
    <property type="entry name" value="KdsB"/>
    <property type="match status" value="1"/>
</dbReference>
<dbReference type="Pfam" id="PF02348">
    <property type="entry name" value="CTP_transf_3"/>
    <property type="match status" value="1"/>
</dbReference>
<dbReference type="GO" id="GO:1901137">
    <property type="term" value="P:carbohydrate derivative biosynthetic process"/>
    <property type="evidence" value="ECO:0007669"/>
    <property type="project" value="UniProtKB-ARBA"/>
</dbReference>
<evidence type="ECO:0000256" key="3">
    <source>
        <dbReference type="ARBA" id="ARBA00022695"/>
    </source>
</evidence>
<accession>A0A3B0ZVP6</accession>
<dbReference type="GO" id="GO:0044281">
    <property type="term" value="P:small molecule metabolic process"/>
    <property type="evidence" value="ECO:0007669"/>
    <property type="project" value="UniProtKB-ARBA"/>
</dbReference>
<dbReference type="CDD" id="cd02517">
    <property type="entry name" value="CMP-KDO-Synthetase"/>
    <property type="match status" value="1"/>
</dbReference>
<dbReference type="NCBIfam" id="NF009905">
    <property type="entry name" value="PRK13368.1"/>
    <property type="match status" value="1"/>
</dbReference>
<dbReference type="NCBIfam" id="TIGR00466">
    <property type="entry name" value="kdsB"/>
    <property type="match status" value="1"/>
</dbReference>
<evidence type="ECO:0000256" key="2">
    <source>
        <dbReference type="ARBA" id="ARBA00022679"/>
    </source>
</evidence>
<keyword evidence="3 4" id="KW-0548">Nucleotidyltransferase</keyword>
<dbReference type="InterPro" id="IPR004528">
    <property type="entry name" value="KdsB"/>
</dbReference>
<dbReference type="InterPro" id="IPR003329">
    <property type="entry name" value="Cytidylyl_trans"/>
</dbReference>
<proteinExistence type="inferred from homology"/>
<dbReference type="Gene3D" id="3.90.550.10">
    <property type="entry name" value="Spore Coat Polysaccharide Biosynthesis Protein SpsA, Chain A"/>
    <property type="match status" value="1"/>
</dbReference>
<gene>
    <name evidence="4" type="ORF">MNBD_GAMMA23-1028</name>
</gene>
<dbReference type="PANTHER" id="PTHR42866">
    <property type="entry name" value="3-DEOXY-MANNO-OCTULOSONATE CYTIDYLYLTRANSFERASE"/>
    <property type="match status" value="1"/>
</dbReference>
<dbReference type="NCBIfam" id="NF003950">
    <property type="entry name" value="PRK05450.1-3"/>
    <property type="match status" value="1"/>
</dbReference>
<organism evidence="4">
    <name type="scientific">hydrothermal vent metagenome</name>
    <dbReference type="NCBI Taxonomy" id="652676"/>
    <lineage>
        <taxon>unclassified sequences</taxon>
        <taxon>metagenomes</taxon>
        <taxon>ecological metagenomes</taxon>
    </lineage>
</organism>
<dbReference type="FunFam" id="3.90.550.10:FF:000011">
    <property type="entry name" value="3-deoxy-manno-octulosonate cytidylyltransferase"/>
    <property type="match status" value="1"/>
</dbReference>
<dbReference type="GO" id="GO:0008690">
    <property type="term" value="F:3-deoxy-manno-octulosonate cytidylyltransferase activity"/>
    <property type="evidence" value="ECO:0007669"/>
    <property type="project" value="UniProtKB-EC"/>
</dbReference>